<protein>
    <submittedName>
        <fullName evidence="3">Uncharacterized protein</fullName>
    </submittedName>
</protein>
<feature type="region of interest" description="Disordered" evidence="2">
    <location>
        <begin position="859"/>
        <end position="896"/>
    </location>
</feature>
<proteinExistence type="predicted"/>
<feature type="compositionally biased region" description="Polar residues" evidence="2">
    <location>
        <begin position="875"/>
        <end position="888"/>
    </location>
</feature>
<feature type="region of interest" description="Disordered" evidence="2">
    <location>
        <begin position="502"/>
        <end position="579"/>
    </location>
</feature>
<feature type="region of interest" description="Disordered" evidence="2">
    <location>
        <begin position="766"/>
        <end position="814"/>
    </location>
</feature>
<accession>A0ABW7W652</accession>
<feature type="region of interest" description="Disordered" evidence="2">
    <location>
        <begin position="608"/>
        <end position="686"/>
    </location>
</feature>
<evidence type="ECO:0000313" key="3">
    <source>
        <dbReference type="EMBL" id="MFI2234223.1"/>
    </source>
</evidence>
<feature type="compositionally biased region" description="Polar residues" evidence="2">
    <location>
        <begin position="525"/>
        <end position="535"/>
    </location>
</feature>
<comment type="caution">
    <text evidence="3">The sequence shown here is derived from an EMBL/GenBank/DDBJ whole genome shotgun (WGS) entry which is preliminary data.</text>
</comment>
<evidence type="ECO:0000256" key="1">
    <source>
        <dbReference type="SAM" id="Coils"/>
    </source>
</evidence>
<feature type="compositionally biased region" description="Low complexity" evidence="2">
    <location>
        <begin position="651"/>
        <end position="673"/>
    </location>
</feature>
<organism evidence="3 4">
    <name type="scientific">Nocardia testacea</name>
    <dbReference type="NCBI Taxonomy" id="248551"/>
    <lineage>
        <taxon>Bacteria</taxon>
        <taxon>Bacillati</taxon>
        <taxon>Actinomycetota</taxon>
        <taxon>Actinomycetes</taxon>
        <taxon>Mycobacteriales</taxon>
        <taxon>Nocardiaceae</taxon>
        <taxon>Nocardia</taxon>
    </lineage>
</organism>
<name>A0ABW7W652_9NOCA</name>
<reference evidence="3 4" key="1">
    <citation type="submission" date="2024-10" db="EMBL/GenBank/DDBJ databases">
        <title>The Natural Products Discovery Center: Release of the First 8490 Sequenced Strains for Exploring Actinobacteria Biosynthetic Diversity.</title>
        <authorList>
            <person name="Kalkreuter E."/>
            <person name="Kautsar S.A."/>
            <person name="Yang D."/>
            <person name="Bader C.D."/>
            <person name="Teijaro C.N."/>
            <person name="Fluegel L."/>
            <person name="Davis C.M."/>
            <person name="Simpson J.R."/>
            <person name="Lauterbach L."/>
            <person name="Steele A.D."/>
            <person name="Gui C."/>
            <person name="Meng S."/>
            <person name="Li G."/>
            <person name="Viehrig K."/>
            <person name="Ye F."/>
            <person name="Su P."/>
            <person name="Kiefer A.F."/>
            <person name="Nichols A."/>
            <person name="Cepeda A.J."/>
            <person name="Yan W."/>
            <person name="Fan B."/>
            <person name="Jiang Y."/>
            <person name="Adhikari A."/>
            <person name="Zheng C.-J."/>
            <person name="Schuster L."/>
            <person name="Cowan T.M."/>
            <person name="Smanski M.J."/>
            <person name="Chevrette M.G."/>
            <person name="De Carvalho L.P.S."/>
            <person name="Shen B."/>
        </authorList>
    </citation>
    <scope>NUCLEOTIDE SEQUENCE [LARGE SCALE GENOMIC DNA]</scope>
    <source>
        <strain evidence="3 4">NPDC019377</strain>
    </source>
</reference>
<feature type="compositionally biased region" description="Basic and acidic residues" evidence="2">
    <location>
        <begin position="106"/>
        <end position="120"/>
    </location>
</feature>
<gene>
    <name evidence="3" type="ORF">ACH49Z_30690</name>
</gene>
<evidence type="ECO:0000256" key="2">
    <source>
        <dbReference type="SAM" id="MobiDB-lite"/>
    </source>
</evidence>
<dbReference type="EMBL" id="JBIRYL010000023">
    <property type="protein sequence ID" value="MFI2234223.1"/>
    <property type="molecule type" value="Genomic_DNA"/>
</dbReference>
<evidence type="ECO:0000313" key="4">
    <source>
        <dbReference type="Proteomes" id="UP001611494"/>
    </source>
</evidence>
<feature type="compositionally biased region" description="Polar residues" evidence="2">
    <location>
        <begin position="637"/>
        <end position="650"/>
    </location>
</feature>
<feature type="compositionally biased region" description="Polar residues" evidence="2">
    <location>
        <begin position="502"/>
        <end position="516"/>
    </location>
</feature>
<dbReference type="Proteomes" id="UP001611494">
    <property type="component" value="Unassembled WGS sequence"/>
</dbReference>
<keyword evidence="1" id="KW-0175">Coiled coil</keyword>
<sequence>MLREFAGFVLDVGVSYGLEHAMKGGSAGLGKQMFVGAVAGGAGGFLGDAVANGGVSLKGSSEAIFYGALGGAVGASADRYISWRMAKGKTAADDALKEANSAKSTADADREALENAEKAHTAAQTDLGKAEDALTQANAELGPLQTKYDEALRRAEADPDNAILRDELTSARDQLNAAKNKARVAEQVRDKAREDLTQAGDKFNELNAKRGDLDSAKSAADDAFKNAEAAVKKAGKRADNFNKYQRGLLVGLGSAVSVTLGVHGLPGSSDGTGGDQPGAAVNRVPLMWDGYRPAAAAGLMGQPPFEQGSSPQKGQGFLLRPEGLNPSIALWYGGPSNSYAHSLVNTHEMFGDLKRKEDLKVTPIPAMPTTVQNPAGFSAKGGATYKDRSQSLNEMGKKLTDTQQSVVNVLPTVEEISKRGKENVAKIIVGTNRYMVERLQTGSDQEFLVVLGQGFSEIANEIQTASQENQNLADAIRNPTAAQDAAAARNLANSVGSYAGQMSNPGYTPDSSQIGVNNPWDPGNLGTSSATTPDTSALKDATEKFRDQAESLADAANTPSNITPASFDPGAALNPGASQLGSAGSMGGMGSLMDMMLPLQLMAQQRAMREAVDPDMGDRLDDLDPSRYDQPVVPTMPQAQQPVGTTPWSNQAAANNAAATPAQPATHHPAGAPNGATSTQPGAAMPKRVPGDDGLVPYVFPEETQRVPLAVALALDKAFANKSGTDAQAAYQGTAGAWTDSKDIGPAVDPAQLATGDVGTWIIRQPKKESQPAEPVPAQAGTDAQIRPAAMVTVGGDTGDKKNEPDTGSSGEPEYKTAILVVFGEGESGTLKAVVNGELQQYEAEMSDTGGDFGEFAGFKHPKGVEATGGKGQDSETMATSGDQTTADIPSLTMPV</sequence>
<dbReference type="RefSeq" id="WP_397066882.1">
    <property type="nucleotide sequence ID" value="NZ_JBIRYL010000023.1"/>
</dbReference>
<feature type="region of interest" description="Disordered" evidence="2">
    <location>
        <begin position="101"/>
        <end position="127"/>
    </location>
</feature>
<feature type="coiled-coil region" evidence="1">
    <location>
        <begin position="161"/>
        <end position="209"/>
    </location>
</feature>
<feature type="compositionally biased region" description="Basic and acidic residues" evidence="2">
    <location>
        <begin position="540"/>
        <end position="549"/>
    </location>
</feature>
<feature type="compositionally biased region" description="Basic and acidic residues" evidence="2">
    <location>
        <begin position="608"/>
        <end position="627"/>
    </location>
</feature>
<keyword evidence="4" id="KW-1185">Reference proteome</keyword>